<organism evidence="1 2">
    <name type="scientific">Solibaculum mannosilyticum</name>
    <dbReference type="NCBI Taxonomy" id="2780922"/>
    <lineage>
        <taxon>Bacteria</taxon>
        <taxon>Bacillati</taxon>
        <taxon>Bacillota</taxon>
        <taxon>Clostridia</taxon>
        <taxon>Eubacteriales</taxon>
        <taxon>Oscillospiraceae</taxon>
        <taxon>Solibaculum</taxon>
    </lineage>
</organism>
<reference evidence="2" key="1">
    <citation type="submission" date="2020-07" db="EMBL/GenBank/DDBJ databases">
        <title>Complete genome sequencing of Clostridia bacterium strain 12CBH8.</title>
        <authorList>
            <person name="Sakamoto M."/>
            <person name="Murakami T."/>
            <person name="Mori H."/>
        </authorList>
    </citation>
    <scope>NUCLEOTIDE SEQUENCE [LARGE SCALE GENOMIC DNA]</scope>
    <source>
        <strain evidence="2">12CBH8</strain>
    </source>
</reference>
<gene>
    <name evidence="1" type="ORF">C12CBH8_12870</name>
</gene>
<evidence type="ECO:0000313" key="2">
    <source>
        <dbReference type="Proteomes" id="UP000593890"/>
    </source>
</evidence>
<evidence type="ECO:0000313" key="1">
    <source>
        <dbReference type="EMBL" id="BCI60648.1"/>
    </source>
</evidence>
<dbReference type="AlphaFoldDB" id="A0A7I8D1G5"/>
<dbReference type="RefSeq" id="WP_215532815.1">
    <property type="nucleotide sequence ID" value="NZ_AP023321.1"/>
</dbReference>
<dbReference type="KEGG" id="sman:C12CBH8_12870"/>
<dbReference type="Gene3D" id="3.10.450.40">
    <property type="match status" value="1"/>
</dbReference>
<dbReference type="Proteomes" id="UP000593890">
    <property type="component" value="Chromosome"/>
</dbReference>
<keyword evidence="2" id="KW-1185">Reference proteome</keyword>
<accession>A0A7I8D1G5</accession>
<protein>
    <submittedName>
        <fullName evidence="1">Phage protein</fullName>
    </submittedName>
</protein>
<name>A0A7I8D1G5_9FIRM</name>
<dbReference type="SUPFAM" id="SSF160719">
    <property type="entry name" value="gpW/gp25-like"/>
    <property type="match status" value="1"/>
</dbReference>
<proteinExistence type="predicted"/>
<dbReference type="InterPro" id="IPR020288">
    <property type="entry name" value="Sheath_initiator"/>
</dbReference>
<dbReference type="EMBL" id="AP023321">
    <property type="protein sequence ID" value="BCI60648.1"/>
    <property type="molecule type" value="Genomic_DNA"/>
</dbReference>
<dbReference type="Pfam" id="PF10934">
    <property type="entry name" value="Sheath_initiator"/>
    <property type="match status" value="1"/>
</dbReference>
<sequence>MLPNIQTALNATLTTETNASKTYSLEDGSLIDDLDAIRQAVFLALSVPRYQYLIYSWDYGSELDTLIGQPYEYALSEIKRYITEALTQDERVQSVDDFGFTRKGSQILCVFVVTTDFGTFSAETEVEI</sequence>